<dbReference type="OrthoDB" id="9800901at2"/>
<dbReference type="InterPro" id="IPR049519">
    <property type="entry name" value="SmaI"/>
</dbReference>
<dbReference type="Pfam" id="PF17411">
    <property type="entry name" value="SmaI"/>
    <property type="match status" value="1"/>
</dbReference>
<name>A0A1I0HB31_9GAMM</name>
<reference evidence="2" key="1">
    <citation type="submission" date="2016-10" db="EMBL/GenBank/DDBJ databases">
        <authorList>
            <person name="Varghese N."/>
            <person name="Submissions S."/>
        </authorList>
    </citation>
    <scope>NUCLEOTIDE SEQUENCE [LARGE SCALE GENOMIC DNA]</scope>
    <source>
        <strain evidence="2">CGMCC 1.6489</strain>
    </source>
</reference>
<dbReference type="Proteomes" id="UP000198762">
    <property type="component" value="Unassembled WGS sequence"/>
</dbReference>
<dbReference type="GO" id="GO:0009036">
    <property type="term" value="F:type II site-specific deoxyribonuclease activity"/>
    <property type="evidence" value="ECO:0007669"/>
    <property type="project" value="InterPro"/>
</dbReference>
<protein>
    <submittedName>
        <fullName evidence="1">Type II restriction enzyme</fullName>
    </submittedName>
</protein>
<evidence type="ECO:0000313" key="2">
    <source>
        <dbReference type="Proteomes" id="UP000198762"/>
    </source>
</evidence>
<dbReference type="AlphaFoldDB" id="A0A1I0HB31"/>
<dbReference type="EMBL" id="FOHZ01000025">
    <property type="protein sequence ID" value="SET80127.1"/>
    <property type="molecule type" value="Genomic_DNA"/>
</dbReference>
<evidence type="ECO:0000313" key="1">
    <source>
        <dbReference type="EMBL" id="SET80127.1"/>
    </source>
</evidence>
<organism evidence="1 2">
    <name type="scientific">Marinobacter segnicrescens</name>
    <dbReference type="NCBI Taxonomy" id="430453"/>
    <lineage>
        <taxon>Bacteria</taxon>
        <taxon>Pseudomonadati</taxon>
        <taxon>Pseudomonadota</taxon>
        <taxon>Gammaproteobacteria</taxon>
        <taxon>Pseudomonadales</taxon>
        <taxon>Marinobacteraceae</taxon>
        <taxon>Marinobacter</taxon>
    </lineage>
</organism>
<dbReference type="RefSeq" id="WP_091854428.1">
    <property type="nucleotide sequence ID" value="NZ_FOHZ01000025.1"/>
</dbReference>
<gene>
    <name evidence="1" type="ORF">SAMN04487962_12541</name>
</gene>
<sequence>MLTDQELAKLNNKIKQLTPTQQTVVVNTVNAYLDQGTLFRRNPNSDLISDQVLIQIGDRLIAHHAASRQNLSKDRFEYAFEYALKSAGINAYLETNPTNRGHDITINGVPVSLKTQADRSIKEDYIHISKMMELGGGAWELPRLRDLFIEHLQGYQRIFTFRCLSKDPKHLKYELVEIPHSLMMEAQTNCQFESMVNSTQNPQPGYGRVFDAHGNLKYELYFDGGGERKLQIKKLRKDLCFVHATWEFGSALAP</sequence>
<proteinExistence type="predicted"/>
<accession>A0A1I0HB31</accession>
<keyword evidence="2" id="KW-1185">Reference proteome</keyword>